<evidence type="ECO:0000256" key="2">
    <source>
        <dbReference type="SAM" id="MobiDB-lite"/>
    </source>
</evidence>
<organism evidence="3 4">
    <name type="scientific">Linnemannia exigua</name>
    <dbReference type="NCBI Taxonomy" id="604196"/>
    <lineage>
        <taxon>Eukaryota</taxon>
        <taxon>Fungi</taxon>
        <taxon>Fungi incertae sedis</taxon>
        <taxon>Mucoromycota</taxon>
        <taxon>Mortierellomycotina</taxon>
        <taxon>Mortierellomycetes</taxon>
        <taxon>Mortierellales</taxon>
        <taxon>Mortierellaceae</taxon>
        <taxon>Linnemannia</taxon>
    </lineage>
</organism>
<proteinExistence type="predicted"/>
<dbReference type="Gene3D" id="1.20.5.340">
    <property type="match status" value="1"/>
</dbReference>
<gene>
    <name evidence="3" type="ORF">BGZ95_010998</name>
</gene>
<evidence type="ECO:0000313" key="4">
    <source>
        <dbReference type="Proteomes" id="UP001194580"/>
    </source>
</evidence>
<evidence type="ECO:0000256" key="1">
    <source>
        <dbReference type="SAM" id="Coils"/>
    </source>
</evidence>
<dbReference type="EMBL" id="JAAAIL010000787">
    <property type="protein sequence ID" value="KAG0273181.1"/>
    <property type="molecule type" value="Genomic_DNA"/>
</dbReference>
<dbReference type="AlphaFoldDB" id="A0AAD4H5Y8"/>
<keyword evidence="1" id="KW-0175">Coiled coil</keyword>
<reference evidence="3" key="1">
    <citation type="journal article" date="2020" name="Fungal Divers.">
        <title>Resolving the Mortierellaceae phylogeny through synthesis of multi-gene phylogenetics and phylogenomics.</title>
        <authorList>
            <person name="Vandepol N."/>
            <person name="Liber J."/>
            <person name="Desiro A."/>
            <person name="Na H."/>
            <person name="Kennedy M."/>
            <person name="Barry K."/>
            <person name="Grigoriev I.V."/>
            <person name="Miller A.N."/>
            <person name="O'Donnell K."/>
            <person name="Stajich J.E."/>
            <person name="Bonito G."/>
        </authorList>
    </citation>
    <scope>NUCLEOTIDE SEQUENCE</scope>
    <source>
        <strain evidence="3">NRRL 28262</strain>
    </source>
</reference>
<evidence type="ECO:0000313" key="3">
    <source>
        <dbReference type="EMBL" id="KAG0273181.1"/>
    </source>
</evidence>
<name>A0AAD4H5Y8_9FUNG</name>
<accession>A0AAD4H5Y8</accession>
<sequence>MASSLASAVGRIAWAPVFEEILHYLAHLALPAALALWQMECPEGEHATVENDEQKSIKPDDGTNQALRDDNTRLHDKNQALQFDNISLLDANQAFQVEITSLHDANQALQVDNTSLRDANQALQVDITNLRNANQALQVDFTNLRNANQALGDDITSLRDENQVMRDDNQVLRDNMTSLHVLVMEMRTRMETAAPANPAPADPEVF</sequence>
<protein>
    <submittedName>
        <fullName evidence="3">Uncharacterized protein</fullName>
    </submittedName>
</protein>
<feature type="region of interest" description="Disordered" evidence="2">
    <location>
        <begin position="46"/>
        <end position="66"/>
    </location>
</feature>
<feature type="coiled-coil region" evidence="1">
    <location>
        <begin position="113"/>
        <end position="175"/>
    </location>
</feature>
<comment type="caution">
    <text evidence="3">The sequence shown here is derived from an EMBL/GenBank/DDBJ whole genome shotgun (WGS) entry which is preliminary data.</text>
</comment>
<dbReference type="Proteomes" id="UP001194580">
    <property type="component" value="Unassembled WGS sequence"/>
</dbReference>
<keyword evidence="4" id="KW-1185">Reference proteome</keyword>